<evidence type="ECO:0000256" key="1">
    <source>
        <dbReference type="SAM" id="MobiDB-lite"/>
    </source>
</evidence>
<gene>
    <name evidence="3" type="ORF">AC578_7857</name>
</gene>
<comment type="caution">
    <text evidence="3">The sequence shown here is derived from an EMBL/GenBank/DDBJ whole genome shotgun (WGS) entry which is preliminary data.</text>
</comment>
<evidence type="ECO:0000313" key="4">
    <source>
        <dbReference type="Proteomes" id="UP000070133"/>
    </source>
</evidence>
<organism evidence="3 4">
    <name type="scientific">Pseudocercospora eumusae</name>
    <dbReference type="NCBI Taxonomy" id="321146"/>
    <lineage>
        <taxon>Eukaryota</taxon>
        <taxon>Fungi</taxon>
        <taxon>Dikarya</taxon>
        <taxon>Ascomycota</taxon>
        <taxon>Pezizomycotina</taxon>
        <taxon>Dothideomycetes</taxon>
        <taxon>Dothideomycetidae</taxon>
        <taxon>Mycosphaerellales</taxon>
        <taxon>Mycosphaerellaceae</taxon>
        <taxon>Pseudocercospora</taxon>
    </lineage>
</organism>
<feature type="compositionally biased region" description="Basic residues" evidence="1">
    <location>
        <begin position="33"/>
        <end position="46"/>
    </location>
</feature>
<proteinExistence type="predicted"/>
<evidence type="ECO:0000259" key="2">
    <source>
        <dbReference type="Pfam" id="PF24864"/>
    </source>
</evidence>
<dbReference type="AlphaFoldDB" id="A0A139HJ91"/>
<dbReference type="InterPro" id="IPR056632">
    <property type="entry name" value="DUF7730"/>
</dbReference>
<feature type="region of interest" description="Disordered" evidence="1">
    <location>
        <begin position="326"/>
        <end position="365"/>
    </location>
</feature>
<dbReference type="InterPro" id="IPR038883">
    <property type="entry name" value="AN11006-like"/>
</dbReference>
<dbReference type="EMBL" id="LFZN01000042">
    <property type="protein sequence ID" value="KXT02447.1"/>
    <property type="molecule type" value="Genomic_DNA"/>
</dbReference>
<sequence length="365" mass="42105">MADSDSDSDDGLGLLDPLSDDDTWTSRDTGIKAPKKPKRKSKKKSSKSAILKGVPPTRSPKVPKDHLFVLPPELRNRVYEYVLAAETCTKEEYAKHSWYRCRCLHNPHGHDVVHYQKSWASPGEEAEWSMDYRPKKVIGAKSVQDGDTQEPALLWVCQQMREETLQMYYSMGAFKFVATPSNLEGMRQWLANIKEKYGREENDYIVFSKFTLCVHSIQWADVGSLLPLAQIVRDHAYEWDKTIEWHGRPQAHLATVVQGVVDLGWQAMKEDWHPDWLGVKFEECLEKMLEDKMVMRCMKQDMKRRGVQQRGIEPLRKGLPGDWYATDEVEDADHDTADFPRAPRARIPTTDRVTRSQKRSPAEKT</sequence>
<dbReference type="PANTHER" id="PTHR42085">
    <property type="entry name" value="F-BOX DOMAIN-CONTAINING PROTEIN"/>
    <property type="match status" value="1"/>
</dbReference>
<dbReference type="Proteomes" id="UP000070133">
    <property type="component" value="Unassembled WGS sequence"/>
</dbReference>
<name>A0A139HJ91_9PEZI</name>
<feature type="compositionally biased region" description="Acidic residues" evidence="1">
    <location>
        <begin position="1"/>
        <end position="10"/>
    </location>
</feature>
<keyword evidence="4" id="KW-1185">Reference proteome</keyword>
<evidence type="ECO:0000313" key="3">
    <source>
        <dbReference type="EMBL" id="KXT02447.1"/>
    </source>
</evidence>
<dbReference type="PANTHER" id="PTHR42085:SF1">
    <property type="entry name" value="F-BOX DOMAIN-CONTAINING PROTEIN"/>
    <property type="match status" value="1"/>
</dbReference>
<accession>A0A139HJ91</accession>
<feature type="domain" description="DUF7730" evidence="2">
    <location>
        <begin position="67"/>
        <end position="190"/>
    </location>
</feature>
<feature type="region of interest" description="Disordered" evidence="1">
    <location>
        <begin position="1"/>
        <end position="65"/>
    </location>
</feature>
<dbReference type="Pfam" id="PF24864">
    <property type="entry name" value="DUF7730"/>
    <property type="match status" value="1"/>
</dbReference>
<protein>
    <recommendedName>
        <fullName evidence="2">DUF7730 domain-containing protein</fullName>
    </recommendedName>
</protein>
<reference evidence="3 4" key="1">
    <citation type="submission" date="2015-07" db="EMBL/GenBank/DDBJ databases">
        <title>Comparative genomics of the Sigatoka disease complex on banana suggests a link between parallel evolutionary changes in Pseudocercospora fijiensis and Pseudocercospora eumusae and increased virulence on the banana host.</title>
        <authorList>
            <person name="Chang T.-C."/>
            <person name="Salvucci A."/>
            <person name="Crous P.W."/>
            <person name="Stergiopoulos I."/>
        </authorList>
    </citation>
    <scope>NUCLEOTIDE SEQUENCE [LARGE SCALE GENOMIC DNA]</scope>
    <source>
        <strain evidence="3 4">CBS 114824</strain>
    </source>
</reference>